<name>A0A5P8WGH1_9NOSO</name>
<accession>A0A5P8WGH1</accession>
<keyword evidence="1" id="KW-0812">Transmembrane</keyword>
<feature type="transmembrane region" description="Helical" evidence="1">
    <location>
        <begin position="115"/>
        <end position="140"/>
    </location>
</feature>
<reference evidence="2 3" key="1">
    <citation type="submission" date="2019-10" db="EMBL/GenBank/DDBJ databases">
        <title>Genomic and transcriptomic insights into the perfect genentic adaptation of a filamentous nitrogen-fixing cyanobacterium to rice fields.</title>
        <authorList>
            <person name="Chen Z."/>
        </authorList>
    </citation>
    <scope>NUCLEOTIDE SEQUENCE [LARGE SCALE GENOMIC DNA]</scope>
    <source>
        <strain evidence="2">CCNUC1</strain>
    </source>
</reference>
<feature type="transmembrane region" description="Helical" evidence="1">
    <location>
        <begin position="40"/>
        <end position="58"/>
    </location>
</feature>
<feature type="transmembrane region" description="Helical" evidence="1">
    <location>
        <begin position="79"/>
        <end position="103"/>
    </location>
</feature>
<dbReference type="InterPro" id="IPR009577">
    <property type="entry name" value="Sm_multidrug_ex"/>
</dbReference>
<gene>
    <name evidence="2" type="ORF">GXM_09185</name>
</gene>
<dbReference type="KEGG" id="nsh:GXM_09185"/>
<evidence type="ECO:0000313" key="3">
    <source>
        <dbReference type="Proteomes" id="UP000326678"/>
    </source>
</evidence>
<evidence type="ECO:0000313" key="2">
    <source>
        <dbReference type="EMBL" id="QFS51691.1"/>
    </source>
</evidence>
<protein>
    <recommendedName>
        <fullName evidence="4">Small multi-drug export protein</fullName>
    </recommendedName>
</protein>
<dbReference type="Pfam" id="PF06695">
    <property type="entry name" value="Sm_multidrug_ex"/>
    <property type="match status" value="1"/>
</dbReference>
<organism evidence="2 3">
    <name type="scientific">Nostoc sphaeroides CCNUC1</name>
    <dbReference type="NCBI Taxonomy" id="2653204"/>
    <lineage>
        <taxon>Bacteria</taxon>
        <taxon>Bacillati</taxon>
        <taxon>Cyanobacteriota</taxon>
        <taxon>Cyanophyceae</taxon>
        <taxon>Nostocales</taxon>
        <taxon>Nostocaceae</taxon>
        <taxon>Nostoc</taxon>
    </lineage>
</organism>
<keyword evidence="3" id="KW-1185">Reference proteome</keyword>
<keyword evidence="1" id="KW-0472">Membrane</keyword>
<keyword evidence="1" id="KW-1133">Transmembrane helix</keyword>
<dbReference type="RefSeq" id="WP_152592092.1">
    <property type="nucleotide sequence ID" value="NZ_CP045227.1"/>
</dbReference>
<dbReference type="AlphaFoldDB" id="A0A5P8WGH1"/>
<sequence>MIEYILKAFLVCFLGFFPASEIYVAIPSGIALGLDYCSTVVWSVAGSYTAVLLIHYGYERFSQIPQVKTWLNRFSSERFRNWIDIYGIGFVLLITPLLGVWVVSVTMKVFKMDSGLFLVYSFITVVISTVGLTALTYAGIDLAANGYKMIIGVTD</sequence>
<evidence type="ECO:0000256" key="1">
    <source>
        <dbReference type="SAM" id="Phobius"/>
    </source>
</evidence>
<proteinExistence type="predicted"/>
<evidence type="ECO:0008006" key="4">
    <source>
        <dbReference type="Google" id="ProtNLM"/>
    </source>
</evidence>
<dbReference type="EMBL" id="CP045227">
    <property type="protein sequence ID" value="QFS51691.1"/>
    <property type="molecule type" value="Genomic_DNA"/>
</dbReference>
<dbReference type="Proteomes" id="UP000326678">
    <property type="component" value="Chromosome Gxm2"/>
</dbReference>